<dbReference type="Proteomes" id="UP000526889">
    <property type="component" value="Unassembled WGS sequence"/>
</dbReference>
<dbReference type="CDD" id="cd00272">
    <property type="entry name" value="Chemokine_CC"/>
    <property type="match status" value="1"/>
</dbReference>
<comment type="similarity">
    <text evidence="1">Belongs to the intercrine beta (chemokine CC) family.</text>
</comment>
<comment type="caution">
    <text evidence="6">The sequence shown here is derived from an EMBL/GenBank/DDBJ whole genome shotgun (WGS) entry which is preliminary data.</text>
</comment>
<dbReference type="PANTHER" id="PTHR12015">
    <property type="entry name" value="SMALL INDUCIBLE CYTOKINE A"/>
    <property type="match status" value="1"/>
</dbReference>
<dbReference type="GO" id="GO:0008009">
    <property type="term" value="F:chemokine activity"/>
    <property type="evidence" value="ECO:0007669"/>
    <property type="project" value="InterPro"/>
</dbReference>
<dbReference type="InterPro" id="IPR036048">
    <property type="entry name" value="Interleukin_8-like_sf"/>
</dbReference>
<dbReference type="FunFam" id="2.40.50.40:FF:000002">
    <property type="entry name" value="C-C motif chemokine"/>
    <property type="match status" value="1"/>
</dbReference>
<dbReference type="GO" id="GO:0061844">
    <property type="term" value="P:antimicrobial humoral immune response mediated by antimicrobial peptide"/>
    <property type="evidence" value="ECO:0007669"/>
    <property type="project" value="TreeGrafter"/>
</dbReference>
<keyword evidence="7" id="KW-1185">Reference proteome</keyword>
<dbReference type="GO" id="GO:0048245">
    <property type="term" value="P:eosinophil chemotaxis"/>
    <property type="evidence" value="ECO:0007669"/>
    <property type="project" value="TreeGrafter"/>
</dbReference>
<keyword evidence="4" id="KW-0732">Signal</keyword>
<feature type="non-terminal residue" evidence="6">
    <location>
        <position position="63"/>
    </location>
</feature>
<feature type="domain" description="Chemokine interleukin-8-like" evidence="5">
    <location>
        <begin position="1"/>
        <end position="58"/>
    </location>
</feature>
<dbReference type="Pfam" id="PF00048">
    <property type="entry name" value="IL8"/>
    <property type="match status" value="1"/>
</dbReference>
<evidence type="ECO:0000259" key="5">
    <source>
        <dbReference type="SMART" id="SM00199"/>
    </source>
</evidence>
<name>A0A7K9N5B9_9CORV</name>
<evidence type="ECO:0000256" key="1">
    <source>
        <dbReference type="ARBA" id="ARBA00010868"/>
    </source>
</evidence>
<dbReference type="GO" id="GO:0030335">
    <property type="term" value="P:positive regulation of cell migration"/>
    <property type="evidence" value="ECO:0007669"/>
    <property type="project" value="TreeGrafter"/>
</dbReference>
<dbReference type="Gene3D" id="2.40.50.40">
    <property type="match status" value="1"/>
</dbReference>
<dbReference type="AlphaFoldDB" id="A0A7K9N5B9"/>
<evidence type="ECO:0000256" key="2">
    <source>
        <dbReference type="ARBA" id="ARBA00022500"/>
    </source>
</evidence>
<dbReference type="GO" id="GO:0048020">
    <property type="term" value="F:CCR chemokine receptor binding"/>
    <property type="evidence" value="ECO:0007669"/>
    <property type="project" value="TreeGrafter"/>
</dbReference>
<keyword evidence="3" id="KW-0202">Cytokine</keyword>
<dbReference type="EMBL" id="VWZW01001826">
    <property type="protein sequence ID" value="NXH82229.1"/>
    <property type="molecule type" value="Genomic_DNA"/>
</dbReference>
<protein>
    <submittedName>
        <fullName evidence="6">CCL3 protein</fullName>
    </submittedName>
</protein>
<evidence type="ECO:0000313" key="7">
    <source>
        <dbReference type="Proteomes" id="UP000526889"/>
    </source>
</evidence>
<sequence>TNCCITYISRSIPLGMISSAYRTSNSCSKPAVVLVSRKGRRLCADPEARWVQEYLKHLELPEY</sequence>
<proteinExistence type="inferred from homology"/>
<dbReference type="GO" id="GO:0006954">
    <property type="term" value="P:inflammatory response"/>
    <property type="evidence" value="ECO:0007669"/>
    <property type="project" value="TreeGrafter"/>
</dbReference>
<accession>A0A7K9N5B9</accession>
<dbReference type="InterPro" id="IPR039809">
    <property type="entry name" value="Chemokine_b/g/d"/>
</dbReference>
<dbReference type="GO" id="GO:0070098">
    <property type="term" value="P:chemokine-mediated signaling pathway"/>
    <property type="evidence" value="ECO:0007669"/>
    <property type="project" value="TreeGrafter"/>
</dbReference>
<organism evidence="6 7">
    <name type="scientific">Edolisoma coerulescens</name>
    <dbReference type="NCBI Taxonomy" id="2585810"/>
    <lineage>
        <taxon>Eukaryota</taxon>
        <taxon>Metazoa</taxon>
        <taxon>Chordata</taxon>
        <taxon>Craniata</taxon>
        <taxon>Vertebrata</taxon>
        <taxon>Euteleostomi</taxon>
        <taxon>Archelosauria</taxon>
        <taxon>Archosauria</taxon>
        <taxon>Dinosauria</taxon>
        <taxon>Saurischia</taxon>
        <taxon>Theropoda</taxon>
        <taxon>Coelurosauria</taxon>
        <taxon>Aves</taxon>
        <taxon>Neognathae</taxon>
        <taxon>Neoaves</taxon>
        <taxon>Telluraves</taxon>
        <taxon>Australaves</taxon>
        <taxon>Passeriformes</taxon>
        <taxon>Corvoidea</taxon>
        <taxon>Campephagidae</taxon>
        <taxon>Edolisoma</taxon>
    </lineage>
</organism>
<evidence type="ECO:0000313" key="6">
    <source>
        <dbReference type="EMBL" id="NXH82229.1"/>
    </source>
</evidence>
<dbReference type="PANTHER" id="PTHR12015:SF103">
    <property type="entry name" value="C-C MOTIF CHEMOKINE 4-RELATED"/>
    <property type="match status" value="1"/>
</dbReference>
<dbReference type="SMART" id="SM00199">
    <property type="entry name" value="SCY"/>
    <property type="match status" value="1"/>
</dbReference>
<evidence type="ECO:0000256" key="4">
    <source>
        <dbReference type="ARBA" id="ARBA00022729"/>
    </source>
</evidence>
<dbReference type="SUPFAM" id="SSF54117">
    <property type="entry name" value="Interleukin 8-like chemokines"/>
    <property type="match status" value="1"/>
</dbReference>
<keyword evidence="2" id="KW-0145">Chemotaxis</keyword>
<reference evidence="6 7" key="1">
    <citation type="submission" date="2019-09" db="EMBL/GenBank/DDBJ databases">
        <title>Bird 10,000 Genomes (B10K) Project - Family phase.</title>
        <authorList>
            <person name="Zhang G."/>
        </authorList>
    </citation>
    <scope>NUCLEOTIDE SEQUENCE [LARGE SCALE GENOMIC DNA]</scope>
    <source>
        <strain evidence="6">B10K-DU-001-25</strain>
        <tissue evidence="6">Muscle</tissue>
    </source>
</reference>
<feature type="non-terminal residue" evidence="6">
    <location>
        <position position="1"/>
    </location>
</feature>
<dbReference type="InterPro" id="IPR001811">
    <property type="entry name" value="Chemokine_IL8-like_dom"/>
</dbReference>
<dbReference type="GO" id="GO:0005615">
    <property type="term" value="C:extracellular space"/>
    <property type="evidence" value="ECO:0007669"/>
    <property type="project" value="UniProtKB-KW"/>
</dbReference>
<gene>
    <name evidence="6" type="primary">Ccl3_0</name>
    <name evidence="6" type="ORF">EDOCOE_R07836</name>
</gene>
<evidence type="ECO:0000256" key="3">
    <source>
        <dbReference type="ARBA" id="ARBA00022514"/>
    </source>
</evidence>